<feature type="region of interest" description="Disordered" evidence="1">
    <location>
        <begin position="56"/>
        <end position="103"/>
    </location>
</feature>
<name>A0A1S4BM79_TOBAC</name>
<feature type="region of interest" description="Disordered" evidence="1">
    <location>
        <begin position="118"/>
        <end position="161"/>
    </location>
</feature>
<feature type="compositionally biased region" description="Polar residues" evidence="1">
    <location>
        <begin position="150"/>
        <end position="161"/>
    </location>
</feature>
<dbReference type="PaxDb" id="4097-A0A1S4BM79"/>
<gene>
    <name evidence="2" type="primary">LOC107809822</name>
</gene>
<dbReference type="AlphaFoldDB" id="A0A1S4BM79"/>
<organism evidence="2">
    <name type="scientific">Nicotiana tabacum</name>
    <name type="common">Common tobacco</name>
    <dbReference type="NCBI Taxonomy" id="4097"/>
    <lineage>
        <taxon>Eukaryota</taxon>
        <taxon>Viridiplantae</taxon>
        <taxon>Streptophyta</taxon>
        <taxon>Embryophyta</taxon>
        <taxon>Tracheophyta</taxon>
        <taxon>Spermatophyta</taxon>
        <taxon>Magnoliopsida</taxon>
        <taxon>eudicotyledons</taxon>
        <taxon>Gunneridae</taxon>
        <taxon>Pentapetalae</taxon>
        <taxon>asterids</taxon>
        <taxon>lamiids</taxon>
        <taxon>Solanales</taxon>
        <taxon>Solanaceae</taxon>
        <taxon>Nicotianoideae</taxon>
        <taxon>Nicotianeae</taxon>
        <taxon>Nicotiana</taxon>
    </lineage>
</organism>
<evidence type="ECO:0000256" key="1">
    <source>
        <dbReference type="SAM" id="MobiDB-lite"/>
    </source>
</evidence>
<dbReference type="RefSeq" id="XP_016490001.1">
    <property type="nucleotide sequence ID" value="XM_016634515.1"/>
</dbReference>
<evidence type="ECO:0000313" key="2">
    <source>
        <dbReference type="RefSeq" id="XP_016490001.1"/>
    </source>
</evidence>
<dbReference type="KEGG" id="nta:107809822"/>
<accession>A0A1S4BM79</accession>
<protein>
    <submittedName>
        <fullName evidence="2">Uncharacterized protein</fullName>
    </submittedName>
</protein>
<proteinExistence type="predicted"/>
<reference evidence="2" key="1">
    <citation type="submission" date="2025-08" db="UniProtKB">
        <authorList>
            <consortium name="RefSeq"/>
        </authorList>
    </citation>
    <scope>IDENTIFICATION</scope>
</reference>
<feature type="compositionally biased region" description="Pro residues" evidence="1">
    <location>
        <begin position="85"/>
        <end position="98"/>
    </location>
</feature>
<sequence length="161" mass="16509">MGRMLQFMDTMTQASLVLADPATSQAGGGAHTPTAQALGHATILYQTPGALPTVGAQPITAVVPEPRPTADGDSQRGHTGRGHPSKPPYSAPPPPPRGAPVRSYFSVMPESSYCPPAIQGFSGGYLGPQGSSDSYFSAMPESSYRPPAMQASSNGSTGHQG</sequence>